<dbReference type="PANTHER" id="PTHR19303">
    <property type="entry name" value="TRANSPOSON"/>
    <property type="match status" value="1"/>
</dbReference>
<dbReference type="Pfam" id="PF03184">
    <property type="entry name" value="DDE_1"/>
    <property type="match status" value="1"/>
</dbReference>
<dbReference type="PANTHER" id="PTHR19303:SF57">
    <property type="entry name" value="HTH CENPB-TYPE DOMAIN-CONTAINING PROTEIN"/>
    <property type="match status" value="1"/>
</dbReference>
<evidence type="ECO:0000259" key="1">
    <source>
        <dbReference type="Pfam" id="PF03184"/>
    </source>
</evidence>
<reference evidence="2" key="1">
    <citation type="submission" date="2023-08" db="EMBL/GenBank/DDBJ databases">
        <title>Reference Genome Resource for the Citrus Pathogen Phytophthora citrophthora.</title>
        <authorList>
            <person name="Moller H."/>
            <person name="Coetzee B."/>
            <person name="Rose L.J."/>
            <person name="Van Niekerk J.M."/>
        </authorList>
    </citation>
    <scope>NUCLEOTIDE SEQUENCE</scope>
    <source>
        <strain evidence="2">STE-U-9442</strain>
    </source>
</reference>
<evidence type="ECO:0000313" key="3">
    <source>
        <dbReference type="Proteomes" id="UP001259832"/>
    </source>
</evidence>
<sequence length="391" mass="43717">MRRPKNKKKVKLKALDSGATTVTAAAVAVGVHRSTWYRWKRQESVITPAARDAPNKYYTSRSKSMYIRNPELEKKLLAWIVEMRKNRYLCVSMECLLLMLARYDPEHFKMRTRGGNTSYLKRFLKRNRLSIRRITHKEEDGILSAERGDAKLAAVFNMDRTAIYIDMAGKTTIDFIGSPTVDVQQGSEINGFRASIFLSASATGIKLSPLIVFAGIPGGPVSQEVWNPMFGSPGAEHTVQKKAFCNEVVMKEWIERVNVQGCQLLLLDSLKAHKVASVREALDQCCTQVQFVPPGITGLCQPMDVAVMKPFKDAFRRLYLEHHLDNSFPASTSEKRALISRFVVEAWNAVKPETIVKGFARAGVIPTGPRDQDGPFRVASVVADALLVQAD</sequence>
<accession>A0AAD9G2L2</accession>
<organism evidence="2 3">
    <name type="scientific">Phytophthora citrophthora</name>
    <dbReference type="NCBI Taxonomy" id="4793"/>
    <lineage>
        <taxon>Eukaryota</taxon>
        <taxon>Sar</taxon>
        <taxon>Stramenopiles</taxon>
        <taxon>Oomycota</taxon>
        <taxon>Peronosporomycetes</taxon>
        <taxon>Peronosporales</taxon>
        <taxon>Peronosporaceae</taxon>
        <taxon>Phytophthora</taxon>
    </lineage>
</organism>
<comment type="caution">
    <text evidence="2">The sequence shown here is derived from an EMBL/GenBank/DDBJ whole genome shotgun (WGS) entry which is preliminary data.</text>
</comment>
<dbReference type="GO" id="GO:0005634">
    <property type="term" value="C:nucleus"/>
    <property type="evidence" value="ECO:0007669"/>
    <property type="project" value="TreeGrafter"/>
</dbReference>
<protein>
    <submittedName>
        <fullName evidence="2">Pogo transposable element with KRAB domain</fullName>
    </submittedName>
</protein>
<proteinExistence type="predicted"/>
<evidence type="ECO:0000313" key="2">
    <source>
        <dbReference type="EMBL" id="KAK1930976.1"/>
    </source>
</evidence>
<dbReference type="AlphaFoldDB" id="A0AAD9G2L2"/>
<dbReference type="EMBL" id="JASMQC010000036">
    <property type="protein sequence ID" value="KAK1930976.1"/>
    <property type="molecule type" value="Genomic_DNA"/>
</dbReference>
<dbReference type="Proteomes" id="UP001259832">
    <property type="component" value="Unassembled WGS sequence"/>
</dbReference>
<name>A0AAD9G2L2_9STRA</name>
<dbReference type="GO" id="GO:0003677">
    <property type="term" value="F:DNA binding"/>
    <property type="evidence" value="ECO:0007669"/>
    <property type="project" value="TreeGrafter"/>
</dbReference>
<dbReference type="InterPro" id="IPR004875">
    <property type="entry name" value="DDE_SF_endonuclease_dom"/>
</dbReference>
<keyword evidence="3" id="KW-1185">Reference proteome</keyword>
<gene>
    <name evidence="2" type="ORF">P3T76_013565</name>
</gene>
<feature type="domain" description="DDE-1" evidence="1">
    <location>
        <begin position="194"/>
        <end position="359"/>
    </location>
</feature>
<dbReference type="InterPro" id="IPR050863">
    <property type="entry name" value="CenT-Element_Derived"/>
</dbReference>